<name>H2XT51_CIOIN</name>
<evidence type="ECO:0000313" key="2">
    <source>
        <dbReference type="Proteomes" id="UP000008144"/>
    </source>
</evidence>
<keyword evidence="2" id="KW-1185">Reference proteome</keyword>
<protein>
    <submittedName>
        <fullName evidence="1">Uncharacterized protein</fullName>
    </submittedName>
</protein>
<reference evidence="1" key="2">
    <citation type="journal article" date="2008" name="Genome Biol.">
        <title>Improved genome assembly and evidence-based global gene model set for the chordate Ciona intestinalis: new insight into intron and operon populations.</title>
        <authorList>
            <person name="Satou Y."/>
            <person name="Mineta K."/>
            <person name="Ogasawara M."/>
            <person name="Sasakura Y."/>
            <person name="Shoguchi E."/>
            <person name="Ueno K."/>
            <person name="Yamada L."/>
            <person name="Matsumoto J."/>
            <person name="Wasserscheid J."/>
            <person name="Dewar K."/>
            <person name="Wiley G.B."/>
            <person name="Macmil S.L."/>
            <person name="Roe B.A."/>
            <person name="Zeller R.W."/>
            <person name="Hastings K.E."/>
            <person name="Lemaire P."/>
            <person name="Lindquist E."/>
            <person name="Endo T."/>
            <person name="Hotta K."/>
            <person name="Inaba K."/>
        </authorList>
    </citation>
    <scope>NUCLEOTIDE SEQUENCE [LARGE SCALE GENOMIC DNA]</scope>
    <source>
        <strain evidence="1">wild type</strain>
    </source>
</reference>
<sequence>MPRIEADDANFVSRLVSTRSSFCLFQFIWVIERLFVRCDNDVACWGFVVQSDTNSIHCVHILLMCCNMFITS</sequence>
<evidence type="ECO:0000313" key="1">
    <source>
        <dbReference type="Ensembl" id="ENSCINP00000032835.1"/>
    </source>
</evidence>
<reference evidence="1" key="4">
    <citation type="submission" date="2025-09" db="UniProtKB">
        <authorList>
            <consortium name="Ensembl"/>
        </authorList>
    </citation>
    <scope>IDENTIFICATION</scope>
</reference>
<reference evidence="1" key="3">
    <citation type="submission" date="2025-08" db="UniProtKB">
        <authorList>
            <consortium name="Ensembl"/>
        </authorList>
    </citation>
    <scope>IDENTIFICATION</scope>
</reference>
<organism evidence="1 2">
    <name type="scientific">Ciona intestinalis</name>
    <name type="common">Transparent sea squirt</name>
    <name type="synonym">Ascidia intestinalis</name>
    <dbReference type="NCBI Taxonomy" id="7719"/>
    <lineage>
        <taxon>Eukaryota</taxon>
        <taxon>Metazoa</taxon>
        <taxon>Chordata</taxon>
        <taxon>Tunicata</taxon>
        <taxon>Ascidiacea</taxon>
        <taxon>Phlebobranchia</taxon>
        <taxon>Cionidae</taxon>
        <taxon>Ciona</taxon>
    </lineage>
</organism>
<reference evidence="2" key="1">
    <citation type="journal article" date="2002" name="Science">
        <title>The draft genome of Ciona intestinalis: insights into chordate and vertebrate origins.</title>
        <authorList>
            <person name="Dehal P."/>
            <person name="Satou Y."/>
            <person name="Campbell R.K."/>
            <person name="Chapman J."/>
            <person name="Degnan B."/>
            <person name="De Tomaso A."/>
            <person name="Davidson B."/>
            <person name="Di Gregorio A."/>
            <person name="Gelpke M."/>
            <person name="Goodstein D.M."/>
            <person name="Harafuji N."/>
            <person name="Hastings K.E."/>
            <person name="Ho I."/>
            <person name="Hotta K."/>
            <person name="Huang W."/>
            <person name="Kawashima T."/>
            <person name="Lemaire P."/>
            <person name="Martinez D."/>
            <person name="Meinertzhagen I.A."/>
            <person name="Necula S."/>
            <person name="Nonaka M."/>
            <person name="Putnam N."/>
            <person name="Rash S."/>
            <person name="Saiga H."/>
            <person name="Satake M."/>
            <person name="Terry A."/>
            <person name="Yamada L."/>
            <person name="Wang H.G."/>
            <person name="Awazu S."/>
            <person name="Azumi K."/>
            <person name="Boore J."/>
            <person name="Branno M."/>
            <person name="Chin-Bow S."/>
            <person name="DeSantis R."/>
            <person name="Doyle S."/>
            <person name="Francino P."/>
            <person name="Keys D.N."/>
            <person name="Haga S."/>
            <person name="Hayashi H."/>
            <person name="Hino K."/>
            <person name="Imai K.S."/>
            <person name="Inaba K."/>
            <person name="Kano S."/>
            <person name="Kobayashi K."/>
            <person name="Kobayashi M."/>
            <person name="Lee B.I."/>
            <person name="Makabe K.W."/>
            <person name="Manohar C."/>
            <person name="Matassi G."/>
            <person name="Medina M."/>
            <person name="Mochizuki Y."/>
            <person name="Mount S."/>
            <person name="Morishita T."/>
            <person name="Miura S."/>
            <person name="Nakayama A."/>
            <person name="Nishizaka S."/>
            <person name="Nomoto H."/>
            <person name="Ohta F."/>
            <person name="Oishi K."/>
            <person name="Rigoutsos I."/>
            <person name="Sano M."/>
            <person name="Sasaki A."/>
            <person name="Sasakura Y."/>
            <person name="Shoguchi E."/>
            <person name="Shin-i T."/>
            <person name="Spagnuolo A."/>
            <person name="Stainier D."/>
            <person name="Suzuki M.M."/>
            <person name="Tassy O."/>
            <person name="Takatori N."/>
            <person name="Tokuoka M."/>
            <person name="Yagi K."/>
            <person name="Yoshizaki F."/>
            <person name="Wada S."/>
            <person name="Zhang C."/>
            <person name="Hyatt P.D."/>
            <person name="Larimer F."/>
            <person name="Detter C."/>
            <person name="Doggett N."/>
            <person name="Glavina T."/>
            <person name="Hawkins T."/>
            <person name="Richardson P."/>
            <person name="Lucas S."/>
            <person name="Kohara Y."/>
            <person name="Levine M."/>
            <person name="Satoh N."/>
            <person name="Rokhsar D.S."/>
        </authorList>
    </citation>
    <scope>NUCLEOTIDE SEQUENCE [LARGE SCALE GENOMIC DNA]</scope>
</reference>
<proteinExistence type="predicted"/>
<accession>H2XT51</accession>
<dbReference type="HOGENOM" id="CLU_2721478_0_0_1"/>
<dbReference type="AlphaFoldDB" id="H2XT51"/>
<dbReference type="Ensembl" id="ENSCINT00000032041.1">
    <property type="protein sequence ID" value="ENSCINP00000032835.1"/>
    <property type="gene ID" value="ENSCING00000017932.1"/>
</dbReference>
<dbReference type="InParanoid" id="H2XT51"/>
<dbReference type="EMBL" id="EAAA01001043">
    <property type="status" value="NOT_ANNOTATED_CDS"/>
    <property type="molecule type" value="Genomic_DNA"/>
</dbReference>
<dbReference type="Proteomes" id="UP000008144">
    <property type="component" value="Chromosome 12"/>
</dbReference>